<organism evidence="2 3">
    <name type="scientific">Actinoplanes regularis</name>
    <dbReference type="NCBI Taxonomy" id="52697"/>
    <lineage>
        <taxon>Bacteria</taxon>
        <taxon>Bacillati</taxon>
        <taxon>Actinomycetota</taxon>
        <taxon>Actinomycetes</taxon>
        <taxon>Micromonosporales</taxon>
        <taxon>Micromonosporaceae</taxon>
        <taxon>Actinoplanes</taxon>
    </lineage>
</organism>
<dbReference type="Proteomes" id="UP000198415">
    <property type="component" value="Unassembled WGS sequence"/>
</dbReference>
<dbReference type="RefSeq" id="WP_179277048.1">
    <property type="nucleotide sequence ID" value="NZ_BOMU01000093.1"/>
</dbReference>
<dbReference type="PRINTS" id="PR00507">
    <property type="entry name" value="N12N6MTFRASE"/>
</dbReference>
<proteinExistence type="predicted"/>
<keyword evidence="3" id="KW-1185">Reference proteome</keyword>
<dbReference type="GO" id="GO:0032259">
    <property type="term" value="P:methylation"/>
    <property type="evidence" value="ECO:0007669"/>
    <property type="project" value="UniProtKB-KW"/>
</dbReference>
<dbReference type="CDD" id="cd02440">
    <property type="entry name" value="AdoMet_MTases"/>
    <property type="match status" value="1"/>
</dbReference>
<dbReference type="Gene3D" id="3.40.50.150">
    <property type="entry name" value="Vaccinia Virus protein VP39"/>
    <property type="match status" value="1"/>
</dbReference>
<keyword evidence="2" id="KW-0808">Transferase</keyword>
<dbReference type="PROSITE" id="PS00092">
    <property type="entry name" value="N6_MTASE"/>
    <property type="match status" value="1"/>
</dbReference>
<dbReference type="Pfam" id="PF05175">
    <property type="entry name" value="MTS"/>
    <property type="match status" value="1"/>
</dbReference>
<sequence>MRSRSLSRSHLTPATRAALEAAHIDGARVRLAEQLPVDDYADVAKVLAALGGLWSPAARATVFPDGTDAALLVKQVLAGGVVPLHPRTAEGWVRTPDDVADDLCSYPHSDLAWLPPGSRVLEPSAGVGSLAAAMLRINPGVAVTAVESNPARAAVCENLDPAITVHTQTFETYAARAMAERVRFDAIVMNPPFSVPSDKALWIEHLRLAWHLLAPGARLVCVVPASIATRGDTRHRDIRTLVEYYGTHEAMPFEAYKPSGTSFSTSVVRMTKPVRSGATPEFLFRPVRLAAPVRVDEPRFTGEAARTTPVQVWHDSWRRRDRVLRYHGRCAVCGWLLWGADDGENDPRGVLGDFTAGFSLVADDYDQHGPTVGLCCGCGNDGDRYEVGVGIARTHWSAPVLVPALAAAA</sequence>
<dbReference type="InterPro" id="IPR007848">
    <property type="entry name" value="Small_mtfrase_dom"/>
</dbReference>
<keyword evidence="2" id="KW-0489">Methyltransferase</keyword>
<dbReference type="InterPro" id="IPR002052">
    <property type="entry name" value="DNA_methylase_N6_adenine_CS"/>
</dbReference>
<protein>
    <submittedName>
        <fullName evidence="2">Methyltransferase small domain-containing protein</fullName>
    </submittedName>
</protein>
<reference evidence="2 3" key="1">
    <citation type="submission" date="2017-06" db="EMBL/GenBank/DDBJ databases">
        <authorList>
            <person name="Kim H.J."/>
            <person name="Triplett B.A."/>
        </authorList>
    </citation>
    <scope>NUCLEOTIDE SEQUENCE [LARGE SCALE GENOMIC DNA]</scope>
    <source>
        <strain evidence="2 3">DSM 43151</strain>
    </source>
</reference>
<feature type="domain" description="Methyltransferase small" evidence="1">
    <location>
        <begin position="118"/>
        <end position="225"/>
    </location>
</feature>
<dbReference type="EMBL" id="FZNR01000003">
    <property type="protein sequence ID" value="SNR58824.1"/>
    <property type="molecule type" value="Genomic_DNA"/>
</dbReference>
<evidence type="ECO:0000313" key="3">
    <source>
        <dbReference type="Proteomes" id="UP000198415"/>
    </source>
</evidence>
<dbReference type="SUPFAM" id="SSF53335">
    <property type="entry name" value="S-adenosyl-L-methionine-dependent methyltransferases"/>
    <property type="match status" value="1"/>
</dbReference>
<dbReference type="GO" id="GO:0003676">
    <property type="term" value="F:nucleic acid binding"/>
    <property type="evidence" value="ECO:0007669"/>
    <property type="project" value="InterPro"/>
</dbReference>
<name>A0A238XKG1_9ACTN</name>
<evidence type="ECO:0000259" key="1">
    <source>
        <dbReference type="Pfam" id="PF05175"/>
    </source>
</evidence>
<gene>
    <name evidence="2" type="ORF">SAMN06264365_103496</name>
</gene>
<dbReference type="AlphaFoldDB" id="A0A238XKG1"/>
<dbReference type="InterPro" id="IPR029063">
    <property type="entry name" value="SAM-dependent_MTases_sf"/>
</dbReference>
<dbReference type="GO" id="GO:0008757">
    <property type="term" value="F:S-adenosylmethionine-dependent methyltransferase activity"/>
    <property type="evidence" value="ECO:0007669"/>
    <property type="project" value="UniProtKB-ARBA"/>
</dbReference>
<dbReference type="GO" id="GO:0008170">
    <property type="term" value="F:N-methyltransferase activity"/>
    <property type="evidence" value="ECO:0007669"/>
    <property type="project" value="UniProtKB-ARBA"/>
</dbReference>
<accession>A0A238XKG1</accession>
<evidence type="ECO:0000313" key="2">
    <source>
        <dbReference type="EMBL" id="SNR58824.1"/>
    </source>
</evidence>